<evidence type="ECO:0000256" key="1">
    <source>
        <dbReference type="ARBA" id="ARBA00004429"/>
    </source>
</evidence>
<keyword evidence="2" id="KW-0813">Transport</keyword>
<gene>
    <name evidence="9" type="ORF">SAMN05444170_7368</name>
</gene>
<feature type="transmembrane region" description="Helical" evidence="8">
    <location>
        <begin position="437"/>
        <end position="463"/>
    </location>
</feature>
<feature type="transmembrane region" description="Helical" evidence="8">
    <location>
        <begin position="366"/>
        <end position="387"/>
    </location>
</feature>
<evidence type="ECO:0000256" key="5">
    <source>
        <dbReference type="ARBA" id="ARBA00022692"/>
    </source>
</evidence>
<reference evidence="10" key="1">
    <citation type="submission" date="2016-11" db="EMBL/GenBank/DDBJ databases">
        <authorList>
            <person name="Varghese N."/>
            <person name="Submissions S."/>
        </authorList>
    </citation>
    <scope>NUCLEOTIDE SEQUENCE [LARGE SCALE GENOMIC DNA]</scope>
    <source>
        <strain evidence="10">GAS401</strain>
    </source>
</reference>
<dbReference type="SUPFAM" id="SSF82866">
    <property type="entry name" value="Multidrug efflux transporter AcrB transmembrane domain"/>
    <property type="match status" value="2"/>
</dbReference>
<evidence type="ECO:0000256" key="8">
    <source>
        <dbReference type="SAM" id="Phobius"/>
    </source>
</evidence>
<dbReference type="SUPFAM" id="SSF82714">
    <property type="entry name" value="Multidrug efflux transporter AcrB TolC docking domain, DN and DC subdomains"/>
    <property type="match status" value="2"/>
</dbReference>
<dbReference type="PRINTS" id="PR00702">
    <property type="entry name" value="ACRIFLAVINRP"/>
</dbReference>
<feature type="transmembrane region" description="Helical" evidence="8">
    <location>
        <begin position="864"/>
        <end position="883"/>
    </location>
</feature>
<dbReference type="Gene3D" id="3.30.70.1430">
    <property type="entry name" value="Multidrug efflux transporter AcrB pore domain"/>
    <property type="match status" value="2"/>
</dbReference>
<keyword evidence="7 8" id="KW-0472">Membrane</keyword>
<dbReference type="Gene3D" id="3.30.2090.10">
    <property type="entry name" value="Multidrug efflux transporter AcrB TolC docking domain, DN and DC subdomains"/>
    <property type="match status" value="2"/>
</dbReference>
<dbReference type="Gene3D" id="1.20.1640.10">
    <property type="entry name" value="Multidrug efflux transporter AcrB transmembrane domain"/>
    <property type="match status" value="2"/>
</dbReference>
<evidence type="ECO:0000256" key="3">
    <source>
        <dbReference type="ARBA" id="ARBA00022475"/>
    </source>
</evidence>
<dbReference type="SUPFAM" id="SSF82693">
    <property type="entry name" value="Multidrug efflux transporter AcrB pore domain, PN1, PN2, PC1 and PC2 subdomains"/>
    <property type="match status" value="4"/>
</dbReference>
<accession>A0A1M7UY00</accession>
<keyword evidence="6 8" id="KW-1133">Transmembrane helix</keyword>
<name>A0A1M7UY00_9BRAD</name>
<sequence>MSEGIQQGISAPFIRYPIGTSLMMAGILFVGLVAYPLLPVAPLPQVDFPTIQITAQLPGASPETMASSVAQPLERQFAQIPGIAQMTSTSYLGTASITIQFDLNRNIDGAANDVLAGINGAGGQLPKNLPTPPTYRKVNPADSPILLLSATSDTLPLTTVSDSVDAQLAQQISQISGVAQVTIGGQQKPSVRVQVDPAKLVAKGLSLEDVRNQIAITTVDSPKGNIDGEKRAFTIYANDQMLDSKDWNDVIIAYRNGGPLRVRDIGQAVTGPEDAKQAAWADGKRGVFLVVYKQPGANVIDTVDKIKALLPRLVAGIPAAINIGILSDRTQTIRAAVEDVQFTLLLTIFLVVLVIFVFLRSFWATVIPAVTVPLGLLGACALMWVFGYTLDNLSLMALTIAVGFVVDDAIVVLENITRYIEEGEKPLVAAYKGSSEIGFTILSISISLVAVLIPLLLMGGIIGRLFREFAVTLAMTIFVSLVVSLTLTPMMCSRFLRPHTGHEEHGKFYQWSERGFDAMLRGYERGLDLALSWRRTTLVIFFVTLGLSVYLFMVIPKGFFPQQDIGLITGTTEASQDISFAEMLRQQEALQDIVRADPAVATVGAVIGGNGRAGNNGSMFITLKPLDERDATAMQVIARLRPQLEKVQGSRLYMQAAQDVRLGGRPTRTQFEFTLQDANLDELSEWAPKVLAKMQTLPELRDVATDQQSKGTTLQLKINRDTASRYGIQPQLIDDTLYDAFGQRQVTQYFTQLNSYHVILEILPELQGNFDTLDKLYVKSPTTGDQVPLSAFASWTSVPVRPLSISHQGQFPAITISFNLAQNAALGQATDAVQRAMAELGVPSTVNSSFQGTAQAFQQSLGTVPLLILAALVVVYLILGILYESYIHPITILSTLPSAGVGALAILMAFGYDFSLIALIGIILLIGIVKKNGIMMVDFAIAAERDEHLSPEQSIKKAALLRFRPIMMTTMAALLGGVPLMLGTGTGSEIRQPLGYAMVGGLAVSQALTLFTTPIVYLYLDKLSNAFSNWGRSGRDDDQDISEHGAVKEAAE</sequence>
<dbReference type="OrthoDB" id="9807350at2"/>
<feature type="transmembrane region" description="Helical" evidence="8">
    <location>
        <begin position="469"/>
        <end position="487"/>
    </location>
</feature>
<keyword evidence="4" id="KW-0997">Cell inner membrane</keyword>
<dbReference type="Proteomes" id="UP000184096">
    <property type="component" value="Chromosome I"/>
</dbReference>
<dbReference type="FunFam" id="1.20.1640.10:FF:000001">
    <property type="entry name" value="Efflux pump membrane transporter"/>
    <property type="match status" value="1"/>
</dbReference>
<evidence type="ECO:0000313" key="9">
    <source>
        <dbReference type="EMBL" id="SHN87797.1"/>
    </source>
</evidence>
<dbReference type="PANTHER" id="PTHR32063">
    <property type="match status" value="1"/>
</dbReference>
<evidence type="ECO:0000256" key="4">
    <source>
        <dbReference type="ARBA" id="ARBA00022519"/>
    </source>
</evidence>
<evidence type="ECO:0000256" key="7">
    <source>
        <dbReference type="ARBA" id="ARBA00023136"/>
    </source>
</evidence>
<protein>
    <submittedName>
        <fullName evidence="9">Hydrophobic/amphiphilic exporter-1, HAE1 family</fullName>
    </submittedName>
</protein>
<dbReference type="GO" id="GO:0042910">
    <property type="term" value="F:xenobiotic transmembrane transporter activity"/>
    <property type="evidence" value="ECO:0007669"/>
    <property type="project" value="TreeGrafter"/>
</dbReference>
<dbReference type="Pfam" id="PF00873">
    <property type="entry name" value="ACR_tran"/>
    <property type="match status" value="1"/>
</dbReference>
<feature type="transmembrane region" description="Helical" evidence="8">
    <location>
        <begin position="340"/>
        <end position="359"/>
    </location>
</feature>
<dbReference type="Gene3D" id="3.30.70.1440">
    <property type="entry name" value="Multidrug efflux transporter AcrB pore domain"/>
    <property type="match status" value="1"/>
</dbReference>
<evidence type="ECO:0000256" key="6">
    <source>
        <dbReference type="ARBA" id="ARBA00022989"/>
    </source>
</evidence>
<feature type="transmembrane region" description="Helical" evidence="8">
    <location>
        <begin position="963"/>
        <end position="982"/>
    </location>
</feature>
<proteinExistence type="predicted"/>
<keyword evidence="5 8" id="KW-0812">Transmembrane</keyword>
<dbReference type="EMBL" id="LT670849">
    <property type="protein sequence ID" value="SHN87797.1"/>
    <property type="molecule type" value="Genomic_DNA"/>
</dbReference>
<feature type="transmembrane region" description="Helical" evidence="8">
    <location>
        <begin position="21"/>
        <end position="38"/>
    </location>
</feature>
<dbReference type="NCBIfam" id="NF033617">
    <property type="entry name" value="RND_permease_2"/>
    <property type="match status" value="1"/>
</dbReference>
<dbReference type="AlphaFoldDB" id="A0A1M7UY00"/>
<feature type="transmembrane region" description="Helical" evidence="8">
    <location>
        <begin position="537"/>
        <end position="555"/>
    </location>
</feature>
<feature type="transmembrane region" description="Helical" evidence="8">
    <location>
        <begin position="994"/>
        <end position="1020"/>
    </location>
</feature>
<dbReference type="PANTHER" id="PTHR32063:SF30">
    <property type="entry name" value="ACRB_ACRD_ACRF FAMILY PROTEIN"/>
    <property type="match status" value="1"/>
</dbReference>
<evidence type="ECO:0000313" key="10">
    <source>
        <dbReference type="Proteomes" id="UP000184096"/>
    </source>
</evidence>
<evidence type="ECO:0000256" key="2">
    <source>
        <dbReference type="ARBA" id="ARBA00022448"/>
    </source>
</evidence>
<keyword evidence="3" id="KW-1003">Cell membrane</keyword>
<dbReference type="InterPro" id="IPR027463">
    <property type="entry name" value="AcrB_DN_DC_subdom"/>
</dbReference>
<keyword evidence="10" id="KW-1185">Reference proteome</keyword>
<comment type="subcellular location">
    <subcellularLocation>
        <location evidence="1">Cell inner membrane</location>
        <topology evidence="1">Multi-pass membrane protein</topology>
    </subcellularLocation>
</comment>
<dbReference type="FunFam" id="3.30.70.1430:FF:000001">
    <property type="entry name" value="Efflux pump membrane transporter"/>
    <property type="match status" value="1"/>
</dbReference>
<dbReference type="RefSeq" id="WP_072825572.1">
    <property type="nucleotide sequence ID" value="NZ_LT670849.1"/>
</dbReference>
<organism evidence="9 10">
    <name type="scientific">Bradyrhizobium erythrophlei</name>
    <dbReference type="NCBI Taxonomy" id="1437360"/>
    <lineage>
        <taxon>Bacteria</taxon>
        <taxon>Pseudomonadati</taxon>
        <taxon>Pseudomonadota</taxon>
        <taxon>Alphaproteobacteria</taxon>
        <taxon>Hyphomicrobiales</taxon>
        <taxon>Nitrobacteraceae</taxon>
        <taxon>Bradyrhizobium</taxon>
    </lineage>
</organism>
<dbReference type="Gene3D" id="3.30.70.1320">
    <property type="entry name" value="Multidrug efflux transporter AcrB pore domain like"/>
    <property type="match status" value="1"/>
</dbReference>
<dbReference type="InterPro" id="IPR001036">
    <property type="entry name" value="Acrflvin-R"/>
</dbReference>
<dbReference type="GO" id="GO:0005886">
    <property type="term" value="C:plasma membrane"/>
    <property type="evidence" value="ECO:0007669"/>
    <property type="project" value="UniProtKB-SubCell"/>
</dbReference>